<dbReference type="CDD" id="cd16936">
    <property type="entry name" value="HATPase_RsbW-like"/>
    <property type="match status" value="1"/>
</dbReference>
<keyword evidence="4" id="KW-0808">Transferase</keyword>
<dbReference type="SUPFAM" id="SSF55874">
    <property type="entry name" value="ATPase domain of HSP90 chaperone/DNA topoisomerase II/histidine kinase"/>
    <property type="match status" value="1"/>
</dbReference>
<dbReference type="GO" id="GO:0004674">
    <property type="term" value="F:protein serine/threonine kinase activity"/>
    <property type="evidence" value="ECO:0007669"/>
    <property type="project" value="UniProtKB-KW"/>
</dbReference>
<name>A0A1G6XQH4_9ACTN</name>
<dbReference type="InterPro" id="IPR050267">
    <property type="entry name" value="Anti-sigma-factor_SerPK"/>
</dbReference>
<dbReference type="PANTHER" id="PTHR35526">
    <property type="entry name" value="ANTI-SIGMA-F FACTOR RSBW-RELATED"/>
    <property type="match status" value="1"/>
</dbReference>
<dbReference type="EMBL" id="FMZK01000012">
    <property type="protein sequence ID" value="SDD80469.1"/>
    <property type="molecule type" value="Genomic_DNA"/>
</dbReference>
<evidence type="ECO:0000256" key="1">
    <source>
        <dbReference type="ARBA" id="ARBA00022527"/>
    </source>
</evidence>
<proteinExistence type="predicted"/>
<gene>
    <name evidence="4" type="ORF">SAMN05216505_11224</name>
</gene>
<dbReference type="STRING" id="67344.SAMN05216505_11224"/>
<dbReference type="InterPro" id="IPR036890">
    <property type="entry name" value="HATPase_C_sf"/>
</dbReference>
<feature type="region of interest" description="Disordered" evidence="2">
    <location>
        <begin position="159"/>
        <end position="182"/>
    </location>
</feature>
<evidence type="ECO:0000256" key="2">
    <source>
        <dbReference type="SAM" id="MobiDB-lite"/>
    </source>
</evidence>
<dbReference type="AlphaFoldDB" id="A0A1G6XQH4"/>
<keyword evidence="5" id="KW-1185">Reference proteome</keyword>
<dbReference type="Gene3D" id="3.30.565.10">
    <property type="entry name" value="Histidine kinase-like ATPase, C-terminal domain"/>
    <property type="match status" value="1"/>
</dbReference>
<feature type="compositionally biased region" description="Basic and acidic residues" evidence="2">
    <location>
        <begin position="161"/>
        <end position="176"/>
    </location>
</feature>
<dbReference type="Pfam" id="PF13581">
    <property type="entry name" value="HATPase_c_2"/>
    <property type="match status" value="1"/>
</dbReference>
<dbReference type="PANTHER" id="PTHR35526:SF3">
    <property type="entry name" value="ANTI-SIGMA-F FACTOR RSBW"/>
    <property type="match status" value="1"/>
</dbReference>
<evidence type="ECO:0000259" key="3">
    <source>
        <dbReference type="Pfam" id="PF13581"/>
    </source>
</evidence>
<keyword evidence="4" id="KW-0418">Kinase</keyword>
<protein>
    <submittedName>
        <fullName evidence="4">Anti-sigma regulatory factor (Ser/Thr protein kinase)</fullName>
    </submittedName>
</protein>
<reference evidence="5" key="1">
    <citation type="submission" date="2016-10" db="EMBL/GenBank/DDBJ databases">
        <authorList>
            <person name="Varghese N."/>
            <person name="Submissions S."/>
        </authorList>
    </citation>
    <scope>NUCLEOTIDE SEQUENCE [LARGE SCALE GENOMIC DNA]</scope>
    <source>
        <strain evidence="5">CGMCC 4.3504</strain>
    </source>
</reference>
<accession>A0A1G6XQH4</accession>
<feature type="domain" description="Histidine kinase/HSP90-like ATPase" evidence="3">
    <location>
        <begin position="75"/>
        <end position="159"/>
    </location>
</feature>
<evidence type="ECO:0000313" key="4">
    <source>
        <dbReference type="EMBL" id="SDD80469.1"/>
    </source>
</evidence>
<evidence type="ECO:0000313" key="5">
    <source>
        <dbReference type="Proteomes" id="UP000182100"/>
    </source>
</evidence>
<keyword evidence="1" id="KW-0723">Serine/threonine-protein kinase</keyword>
<dbReference type="Proteomes" id="UP000182100">
    <property type="component" value="Unassembled WGS sequence"/>
</dbReference>
<sequence length="182" mass="19617">MFRAPRGSHATVVRDGEFELNDSRLRQVRADDDVRVLSVTFERHGFRAADARDAVLGFLAGPPDGGGPEPPVRVVEAAQLVVSELVTNAIKYGSGAMELSLVLAEGTLSVTVRDGGTTLPRLWSADPRRVGRHGLEIVAALSRDVEVRREPAGKRVTARIPLEEPVRAGSRADRSGARPVPR</sequence>
<dbReference type="InterPro" id="IPR003594">
    <property type="entry name" value="HATPase_dom"/>
</dbReference>
<organism evidence="4 5">
    <name type="scientific">Streptomyces prasinopilosus</name>
    <dbReference type="NCBI Taxonomy" id="67344"/>
    <lineage>
        <taxon>Bacteria</taxon>
        <taxon>Bacillati</taxon>
        <taxon>Actinomycetota</taxon>
        <taxon>Actinomycetes</taxon>
        <taxon>Kitasatosporales</taxon>
        <taxon>Streptomycetaceae</taxon>
        <taxon>Streptomyces</taxon>
    </lineage>
</organism>